<gene>
    <name evidence="2" type="ordered locus">Metho_1979</name>
</gene>
<protein>
    <submittedName>
        <fullName evidence="2">UDP-N-acetylglucosamine 2-epimerase</fullName>
    </submittedName>
</protein>
<accession>L0KYG7</accession>
<dbReference type="GeneID" id="14406492"/>
<dbReference type="EMBL" id="CP003362">
    <property type="protein sequence ID" value="AGB50151.1"/>
    <property type="molecule type" value="Genomic_DNA"/>
</dbReference>
<dbReference type="PANTHER" id="PTHR43174">
    <property type="entry name" value="UDP-N-ACETYLGLUCOSAMINE 2-EPIMERASE"/>
    <property type="match status" value="1"/>
</dbReference>
<dbReference type="AlphaFoldDB" id="L0KYG7"/>
<dbReference type="Proteomes" id="UP000010866">
    <property type="component" value="Chromosome"/>
</dbReference>
<dbReference type="STRING" id="867904.Metho_1979"/>
<feature type="domain" description="UDP-N-acetylglucosamine 2-epimerase" evidence="1">
    <location>
        <begin position="28"/>
        <end position="307"/>
    </location>
</feature>
<sequence length="363" mass="41730">MDENKFHIMIGTKGQLIKMAPIMLEMDRRGIKYNFINAAQHTKILYDIIGVFGLKQPDIVLNKNSKDVANVLDMAVWLSKVTLNSFSQDGLPKKNDICLIHGDPIPASFGALLTKLHRAKIAHIESGERTHNMFNPFPEELSRRMIDRMADYLFTSSEESYNNVIKQGVKGEIINLGYNTVIDAIRFAITNPHKVTFRPEPGYVLVNVHRVENLYSKERLDIIISTIEKIAENERVLMIMHEPLKNRLQKVNMLDRLKGYENLRMIPLQDYVTNIDLIKNSKYIVNDGGAPQLESYFLSRPCLLMRGFMEQSGYPNVCLSRYETSIIDDFLNNYSNYEFDVDINALKSPSKEIVDILTEKMTF</sequence>
<evidence type="ECO:0000313" key="3">
    <source>
        <dbReference type="Proteomes" id="UP000010866"/>
    </source>
</evidence>
<proteinExistence type="predicted"/>
<keyword evidence="3" id="KW-1185">Reference proteome</keyword>
<dbReference type="Gene3D" id="3.40.50.2000">
    <property type="entry name" value="Glycogen Phosphorylase B"/>
    <property type="match status" value="2"/>
</dbReference>
<evidence type="ECO:0000259" key="1">
    <source>
        <dbReference type="Pfam" id="PF02350"/>
    </source>
</evidence>
<organism evidence="2 3">
    <name type="scientific">Methanomethylovorans hollandica (strain DSM 15978 / NBRC 107637 / DMS1)</name>
    <dbReference type="NCBI Taxonomy" id="867904"/>
    <lineage>
        <taxon>Archaea</taxon>
        <taxon>Methanobacteriati</taxon>
        <taxon>Methanobacteriota</taxon>
        <taxon>Stenosarchaea group</taxon>
        <taxon>Methanomicrobia</taxon>
        <taxon>Methanosarcinales</taxon>
        <taxon>Methanosarcinaceae</taxon>
        <taxon>Methanomethylovorans</taxon>
    </lineage>
</organism>
<evidence type="ECO:0000313" key="2">
    <source>
        <dbReference type="EMBL" id="AGB50151.1"/>
    </source>
</evidence>
<reference evidence="3" key="1">
    <citation type="submission" date="2012-02" db="EMBL/GenBank/DDBJ databases">
        <title>Complete sequence of chromosome of Methanomethylovorans hollandica DSM 15978.</title>
        <authorList>
            <person name="Lucas S."/>
            <person name="Copeland A."/>
            <person name="Lapidus A."/>
            <person name="Glavina del Rio T."/>
            <person name="Dalin E."/>
            <person name="Tice H."/>
            <person name="Bruce D."/>
            <person name="Goodwin L."/>
            <person name="Pitluck S."/>
            <person name="Peters L."/>
            <person name="Mikhailova N."/>
            <person name="Held B."/>
            <person name="Kyrpides N."/>
            <person name="Mavromatis K."/>
            <person name="Ivanova N."/>
            <person name="Brettin T."/>
            <person name="Detter J.C."/>
            <person name="Han C."/>
            <person name="Larimer F."/>
            <person name="Land M."/>
            <person name="Hauser L."/>
            <person name="Markowitz V."/>
            <person name="Cheng J.-F."/>
            <person name="Hugenholtz P."/>
            <person name="Woyke T."/>
            <person name="Wu D."/>
            <person name="Spring S."/>
            <person name="Schroeder M."/>
            <person name="Brambilla E."/>
            <person name="Klenk H.-P."/>
            <person name="Eisen J.A."/>
        </authorList>
    </citation>
    <scope>NUCLEOTIDE SEQUENCE [LARGE SCALE GENOMIC DNA]</scope>
    <source>
        <strain evidence="3">DSM 15978 / NBRC 107637 / DMS1</strain>
    </source>
</reference>
<dbReference type="InterPro" id="IPR029767">
    <property type="entry name" value="WecB-like"/>
</dbReference>
<name>L0KYG7_METHD</name>
<dbReference type="Pfam" id="PF02350">
    <property type="entry name" value="Epimerase_2"/>
    <property type="match status" value="1"/>
</dbReference>
<dbReference type="InterPro" id="IPR003331">
    <property type="entry name" value="UDP_GlcNAc_Epimerase_2_dom"/>
</dbReference>
<dbReference type="KEGG" id="mhz:Metho_1979"/>
<dbReference type="SUPFAM" id="SSF53756">
    <property type="entry name" value="UDP-Glycosyltransferase/glycogen phosphorylase"/>
    <property type="match status" value="1"/>
</dbReference>
<dbReference type="HOGENOM" id="CLU_041674_0_1_2"/>
<dbReference type="RefSeq" id="WP_015325316.1">
    <property type="nucleotide sequence ID" value="NC_019977.1"/>
</dbReference>
<dbReference type="PANTHER" id="PTHR43174:SF1">
    <property type="entry name" value="UDP-N-ACETYLGLUCOSAMINE 2-EPIMERASE"/>
    <property type="match status" value="1"/>
</dbReference>